<evidence type="ECO:0000313" key="4">
    <source>
        <dbReference type="EMBL" id="KAK8013559.1"/>
    </source>
</evidence>
<dbReference type="Pfam" id="PF00071">
    <property type="entry name" value="Ras"/>
    <property type="match status" value="1"/>
</dbReference>
<dbReference type="PRINTS" id="PR00449">
    <property type="entry name" value="RASTRNSFRMNG"/>
</dbReference>
<keyword evidence="3" id="KW-0812">Transmembrane</keyword>
<reference evidence="4 5" key="1">
    <citation type="submission" date="2023-01" db="EMBL/GenBank/DDBJ databases">
        <title>Analysis of 21 Apiospora genomes using comparative genomics revels a genus with tremendous synthesis potential of carbohydrate active enzymes and secondary metabolites.</title>
        <authorList>
            <person name="Sorensen T."/>
        </authorList>
    </citation>
    <scope>NUCLEOTIDE SEQUENCE [LARGE SCALE GENOMIC DNA]</scope>
    <source>
        <strain evidence="4 5">CBS 20057</strain>
    </source>
</reference>
<name>A0ABR1RJW4_9PEZI</name>
<keyword evidence="2" id="KW-0342">GTP-binding</keyword>
<sequence>MDSNSVDHLVFGEACHTRRGHAAWTIFLFICALFCAALLRLWRCCIRCGSLKADIEKGHVVRSSAECLSRGKHVLFEETLLPYNTSHEISLVLLGGACVGKSTLVARFKRHKPERKFDPTIEDIHYFTLEGGGTLEITDTAGVDSYPSLRDEAIRKADCFMLVFDVRDRNSFAYLEAIIASMREERKDQPPVLFVGNRASERGGMVITKKQGEELALEFGGKYMEVSDDQENVGDVFSAALFNVTKA</sequence>
<keyword evidence="3" id="KW-0472">Membrane</keyword>
<feature type="transmembrane region" description="Helical" evidence="3">
    <location>
        <begin position="21"/>
        <end position="42"/>
    </location>
</feature>
<evidence type="ECO:0000256" key="1">
    <source>
        <dbReference type="ARBA" id="ARBA00022741"/>
    </source>
</evidence>
<accession>A0ABR1RJW4</accession>
<dbReference type="PANTHER" id="PTHR24070">
    <property type="entry name" value="RAS, DI-RAS, AND RHEB FAMILY MEMBERS OF SMALL GTPASE SUPERFAMILY"/>
    <property type="match status" value="1"/>
</dbReference>
<protein>
    <submittedName>
        <fullName evidence="4">Ras small monomeric GTPAse</fullName>
    </submittedName>
</protein>
<evidence type="ECO:0000256" key="2">
    <source>
        <dbReference type="ARBA" id="ARBA00023134"/>
    </source>
</evidence>
<dbReference type="PROSITE" id="PS51421">
    <property type="entry name" value="RAS"/>
    <property type="match status" value="1"/>
</dbReference>
<dbReference type="EMBL" id="JAQQWI010000013">
    <property type="protein sequence ID" value="KAK8013559.1"/>
    <property type="molecule type" value="Genomic_DNA"/>
</dbReference>
<dbReference type="PROSITE" id="PS51419">
    <property type="entry name" value="RAB"/>
    <property type="match status" value="1"/>
</dbReference>
<dbReference type="SMART" id="SM00175">
    <property type="entry name" value="RAB"/>
    <property type="match status" value="1"/>
</dbReference>
<evidence type="ECO:0000313" key="5">
    <source>
        <dbReference type="Proteomes" id="UP001396898"/>
    </source>
</evidence>
<dbReference type="SMART" id="SM00173">
    <property type="entry name" value="RAS"/>
    <property type="match status" value="1"/>
</dbReference>
<proteinExistence type="predicted"/>
<dbReference type="InterPro" id="IPR001806">
    <property type="entry name" value="Small_GTPase"/>
</dbReference>
<comment type="caution">
    <text evidence="4">The sequence shown here is derived from an EMBL/GenBank/DDBJ whole genome shotgun (WGS) entry which is preliminary data.</text>
</comment>
<dbReference type="InterPro" id="IPR020849">
    <property type="entry name" value="Small_GTPase_Ras-type"/>
</dbReference>
<evidence type="ECO:0000256" key="3">
    <source>
        <dbReference type="SAM" id="Phobius"/>
    </source>
</evidence>
<keyword evidence="1" id="KW-0547">Nucleotide-binding</keyword>
<gene>
    <name evidence="4" type="ORF">PG991_009152</name>
</gene>
<dbReference type="SUPFAM" id="SSF52540">
    <property type="entry name" value="P-loop containing nucleoside triphosphate hydrolases"/>
    <property type="match status" value="1"/>
</dbReference>
<dbReference type="Gene3D" id="3.40.50.300">
    <property type="entry name" value="P-loop containing nucleotide triphosphate hydrolases"/>
    <property type="match status" value="1"/>
</dbReference>
<dbReference type="InterPro" id="IPR027417">
    <property type="entry name" value="P-loop_NTPase"/>
</dbReference>
<dbReference type="SMART" id="SM00174">
    <property type="entry name" value="RHO"/>
    <property type="match status" value="1"/>
</dbReference>
<keyword evidence="5" id="KW-1185">Reference proteome</keyword>
<dbReference type="Proteomes" id="UP001396898">
    <property type="component" value="Unassembled WGS sequence"/>
</dbReference>
<keyword evidence="3" id="KW-1133">Transmembrane helix</keyword>
<organism evidence="4 5">
    <name type="scientific">Apiospora marii</name>
    <dbReference type="NCBI Taxonomy" id="335849"/>
    <lineage>
        <taxon>Eukaryota</taxon>
        <taxon>Fungi</taxon>
        <taxon>Dikarya</taxon>
        <taxon>Ascomycota</taxon>
        <taxon>Pezizomycotina</taxon>
        <taxon>Sordariomycetes</taxon>
        <taxon>Xylariomycetidae</taxon>
        <taxon>Amphisphaeriales</taxon>
        <taxon>Apiosporaceae</taxon>
        <taxon>Apiospora</taxon>
    </lineage>
</organism>